<dbReference type="AlphaFoldDB" id="A0A076PK11"/>
<dbReference type="Pfam" id="PF00583">
    <property type="entry name" value="Acetyltransf_1"/>
    <property type="match status" value="1"/>
</dbReference>
<protein>
    <recommendedName>
        <fullName evidence="3">N-acetyltransferase domain-containing protein</fullName>
    </recommendedName>
</protein>
<feature type="domain" description="N-acetyltransferase" evidence="3">
    <location>
        <begin position="8"/>
        <end position="150"/>
    </location>
</feature>
<evidence type="ECO:0000313" key="5">
    <source>
        <dbReference type="Proteomes" id="UP000028782"/>
    </source>
</evidence>
<evidence type="ECO:0000259" key="3">
    <source>
        <dbReference type="PROSITE" id="PS51186"/>
    </source>
</evidence>
<name>A0A076PK11_COMTE</name>
<proteinExistence type="predicted"/>
<organism evidence="4 5">
    <name type="scientific">Comamonas testosteroni TK102</name>
    <dbReference type="NCBI Taxonomy" id="1392005"/>
    <lineage>
        <taxon>Bacteria</taxon>
        <taxon>Pseudomonadati</taxon>
        <taxon>Pseudomonadota</taxon>
        <taxon>Betaproteobacteria</taxon>
        <taxon>Burkholderiales</taxon>
        <taxon>Comamonadaceae</taxon>
        <taxon>Comamonas</taxon>
    </lineage>
</organism>
<dbReference type="KEGG" id="ctes:O987_09090"/>
<gene>
    <name evidence="4" type="ORF">O987_09090</name>
</gene>
<dbReference type="SUPFAM" id="SSF55729">
    <property type="entry name" value="Acyl-CoA N-acyltransferases (Nat)"/>
    <property type="match status" value="1"/>
</dbReference>
<evidence type="ECO:0000256" key="2">
    <source>
        <dbReference type="ARBA" id="ARBA00023315"/>
    </source>
</evidence>
<accession>A0A076PK11</accession>
<evidence type="ECO:0000256" key="1">
    <source>
        <dbReference type="ARBA" id="ARBA00022679"/>
    </source>
</evidence>
<dbReference type="CDD" id="cd04301">
    <property type="entry name" value="NAT_SF"/>
    <property type="match status" value="1"/>
</dbReference>
<dbReference type="InterPro" id="IPR050832">
    <property type="entry name" value="Bact_Acetyltransf"/>
</dbReference>
<reference evidence="4 5" key="1">
    <citation type="journal article" date="2014" name="Genome Announc.">
        <title>Complete Genome Sequence of Polychlorinated Biphenyl Degrader Comamonas testosteroni TK102 (NBRC 109938).</title>
        <authorList>
            <person name="Fukuda K."/>
            <person name="Hosoyama A."/>
            <person name="Tsuchikane K."/>
            <person name="Ohji S."/>
            <person name="Yamazoe A."/>
            <person name="Fujita N."/>
            <person name="Shintani M."/>
            <person name="Kimbara K."/>
        </authorList>
    </citation>
    <scope>NUCLEOTIDE SEQUENCE [LARGE SCALE GENOMIC DNA]</scope>
    <source>
        <strain evidence="4">TK102</strain>
    </source>
</reference>
<dbReference type="PROSITE" id="PS51186">
    <property type="entry name" value="GNAT"/>
    <property type="match status" value="1"/>
</dbReference>
<evidence type="ECO:0000313" key="4">
    <source>
        <dbReference type="EMBL" id="AIJ45953.1"/>
    </source>
</evidence>
<dbReference type="GO" id="GO:0016747">
    <property type="term" value="F:acyltransferase activity, transferring groups other than amino-acyl groups"/>
    <property type="evidence" value="ECO:0007669"/>
    <property type="project" value="InterPro"/>
</dbReference>
<keyword evidence="2" id="KW-0012">Acyltransferase</keyword>
<dbReference type="InterPro" id="IPR000182">
    <property type="entry name" value="GNAT_dom"/>
</dbReference>
<sequence length="150" mass="16067">MKSKAPTPQIRPASVSDMDAMFRVRAAVGEDTMTAEELSAIGVTPDSISQAVLGAPCSWVAAVNDEVVGFAMVDLDSACLFALFVLPEHEGCGIGTALTHACEQALFQQHASAWLEIAKESRAARPYRYLGWGDEVDIGSGDIRLKKQRA</sequence>
<dbReference type="InterPro" id="IPR016181">
    <property type="entry name" value="Acyl_CoA_acyltransferase"/>
</dbReference>
<dbReference type="EMBL" id="CP006704">
    <property type="protein sequence ID" value="AIJ45953.1"/>
    <property type="molecule type" value="Genomic_DNA"/>
</dbReference>
<dbReference type="Gene3D" id="3.40.630.30">
    <property type="match status" value="1"/>
</dbReference>
<dbReference type="HOGENOM" id="CLU_121819_1_0_4"/>
<dbReference type="PANTHER" id="PTHR43877:SF2">
    <property type="entry name" value="AMINOALKYLPHOSPHONATE N-ACETYLTRANSFERASE-RELATED"/>
    <property type="match status" value="1"/>
</dbReference>
<dbReference type="Proteomes" id="UP000028782">
    <property type="component" value="Chromosome"/>
</dbReference>
<keyword evidence="1" id="KW-0808">Transferase</keyword>
<dbReference type="PANTHER" id="PTHR43877">
    <property type="entry name" value="AMINOALKYLPHOSPHONATE N-ACETYLTRANSFERASE-RELATED-RELATED"/>
    <property type="match status" value="1"/>
</dbReference>